<protein>
    <submittedName>
        <fullName evidence="1">Uncharacterized protein</fullName>
    </submittedName>
</protein>
<proteinExistence type="predicted"/>
<comment type="caution">
    <text evidence="1">The sequence shown here is derived from an EMBL/GenBank/DDBJ whole genome shotgun (WGS) entry which is preliminary data.</text>
</comment>
<evidence type="ECO:0000313" key="2">
    <source>
        <dbReference type="Proteomes" id="UP000826271"/>
    </source>
</evidence>
<name>A0AAV6WF48_9LAMI</name>
<dbReference type="EMBL" id="WHWC01000017">
    <property type="protein sequence ID" value="KAG8366032.1"/>
    <property type="molecule type" value="Genomic_DNA"/>
</dbReference>
<dbReference type="AlphaFoldDB" id="A0AAV6WF48"/>
<gene>
    <name evidence="1" type="ORF">BUALT_Bualt17G0033900</name>
</gene>
<sequence>MMNHHDKHGKRHRARDPFEDYVFEHMLHIVDKVPNKHRAKPHFHEKVSNDCFDKGRSMQHNLLSPILYENAISNKNIDAKAEEFIMLKHEKFELTK</sequence>
<reference evidence="1" key="1">
    <citation type="submission" date="2019-10" db="EMBL/GenBank/DDBJ databases">
        <authorList>
            <person name="Zhang R."/>
            <person name="Pan Y."/>
            <person name="Wang J."/>
            <person name="Ma R."/>
            <person name="Yu S."/>
        </authorList>
    </citation>
    <scope>NUCLEOTIDE SEQUENCE</scope>
    <source>
        <strain evidence="1">LA-IB0</strain>
        <tissue evidence="1">Leaf</tissue>
    </source>
</reference>
<evidence type="ECO:0000313" key="1">
    <source>
        <dbReference type="EMBL" id="KAG8366032.1"/>
    </source>
</evidence>
<dbReference type="Proteomes" id="UP000826271">
    <property type="component" value="Unassembled WGS sequence"/>
</dbReference>
<organism evidence="1 2">
    <name type="scientific">Buddleja alternifolia</name>
    <dbReference type="NCBI Taxonomy" id="168488"/>
    <lineage>
        <taxon>Eukaryota</taxon>
        <taxon>Viridiplantae</taxon>
        <taxon>Streptophyta</taxon>
        <taxon>Embryophyta</taxon>
        <taxon>Tracheophyta</taxon>
        <taxon>Spermatophyta</taxon>
        <taxon>Magnoliopsida</taxon>
        <taxon>eudicotyledons</taxon>
        <taxon>Gunneridae</taxon>
        <taxon>Pentapetalae</taxon>
        <taxon>asterids</taxon>
        <taxon>lamiids</taxon>
        <taxon>Lamiales</taxon>
        <taxon>Scrophulariaceae</taxon>
        <taxon>Buddlejeae</taxon>
        <taxon>Buddleja</taxon>
    </lineage>
</organism>
<accession>A0AAV6WF48</accession>
<keyword evidence="2" id="KW-1185">Reference proteome</keyword>